<feature type="transmembrane region" description="Helical" evidence="1">
    <location>
        <begin position="20"/>
        <end position="39"/>
    </location>
</feature>
<proteinExistence type="predicted"/>
<dbReference type="AlphaFoldDB" id="A0A0B7I1E8"/>
<gene>
    <name evidence="2" type="ORF">CCAND38_80015</name>
</gene>
<evidence type="ECO:0000256" key="1">
    <source>
        <dbReference type="SAM" id="Phobius"/>
    </source>
</evidence>
<protein>
    <submittedName>
        <fullName evidence="2">Uncharacterized protein</fullName>
    </submittedName>
</protein>
<evidence type="ECO:0000313" key="3">
    <source>
        <dbReference type="Proteomes" id="UP000045051"/>
    </source>
</evidence>
<keyword evidence="1" id="KW-0812">Transmembrane</keyword>
<keyword evidence="1" id="KW-1133">Transmembrane helix</keyword>
<keyword evidence="1" id="KW-0472">Membrane</keyword>
<keyword evidence="3" id="KW-1185">Reference proteome</keyword>
<sequence length="87" mass="10273">MAYILLFIYATPEPLGKSTIVWMFSMEIFMFLGVNVQFIKKRNKLKTIRIILFINVKQINLRLLGSIPRFSLQEVMLSEITNKNSYR</sequence>
<name>A0A0B7I1E8_9FLAO</name>
<dbReference type="Proteomes" id="UP000045051">
    <property type="component" value="Unassembled WGS sequence"/>
</dbReference>
<evidence type="ECO:0000313" key="2">
    <source>
        <dbReference type="EMBL" id="CEN49206.1"/>
    </source>
</evidence>
<dbReference type="EMBL" id="CDOI01000195">
    <property type="protein sequence ID" value="CEN49206.1"/>
    <property type="molecule type" value="Genomic_DNA"/>
</dbReference>
<accession>A0A0B7I1E8</accession>
<reference evidence="2 3" key="1">
    <citation type="submission" date="2015-01" db="EMBL/GenBank/DDBJ databases">
        <authorList>
            <person name="MANFREDI Pablo"/>
        </authorList>
    </citation>
    <scope>NUCLEOTIDE SEQUENCE [LARGE SCALE GENOMIC DNA]</scope>
    <source>
        <strain evidence="2 3">CcD38</strain>
    </source>
</reference>
<organism evidence="2 3">
    <name type="scientific">Capnocytophaga canis</name>
    <dbReference type="NCBI Taxonomy" id="1848903"/>
    <lineage>
        <taxon>Bacteria</taxon>
        <taxon>Pseudomonadati</taxon>
        <taxon>Bacteroidota</taxon>
        <taxon>Flavobacteriia</taxon>
        <taxon>Flavobacteriales</taxon>
        <taxon>Flavobacteriaceae</taxon>
        <taxon>Capnocytophaga</taxon>
    </lineage>
</organism>